<dbReference type="PROSITE" id="PS51012">
    <property type="entry name" value="ABC_TM2"/>
    <property type="match status" value="1"/>
</dbReference>
<keyword evidence="4 5" id="KW-0472">Membrane</keyword>
<evidence type="ECO:0000256" key="5">
    <source>
        <dbReference type="SAM" id="Phobius"/>
    </source>
</evidence>
<dbReference type="Proteomes" id="UP000317093">
    <property type="component" value="Chromosome"/>
</dbReference>
<feature type="transmembrane region" description="Helical" evidence="5">
    <location>
        <begin position="145"/>
        <end position="167"/>
    </location>
</feature>
<evidence type="ECO:0000256" key="2">
    <source>
        <dbReference type="ARBA" id="ARBA00022692"/>
    </source>
</evidence>
<evidence type="ECO:0000256" key="3">
    <source>
        <dbReference type="ARBA" id="ARBA00022989"/>
    </source>
</evidence>
<feature type="transmembrane region" description="Helical" evidence="5">
    <location>
        <begin position="226"/>
        <end position="251"/>
    </location>
</feature>
<evidence type="ECO:0000256" key="1">
    <source>
        <dbReference type="ARBA" id="ARBA00004141"/>
    </source>
</evidence>
<protein>
    <submittedName>
        <fullName evidence="7">ABC-2 family transporter protein</fullName>
    </submittedName>
</protein>
<dbReference type="RefSeq" id="WP_145262454.1">
    <property type="nucleotide sequence ID" value="NZ_CP036279.1"/>
</dbReference>
<evidence type="ECO:0000256" key="4">
    <source>
        <dbReference type="ARBA" id="ARBA00023136"/>
    </source>
</evidence>
<reference evidence="7 8" key="1">
    <citation type="submission" date="2019-02" db="EMBL/GenBank/DDBJ databases">
        <title>Deep-cultivation of Planctomycetes and their phenomic and genomic characterization uncovers novel biology.</title>
        <authorList>
            <person name="Wiegand S."/>
            <person name="Jogler M."/>
            <person name="Boedeker C."/>
            <person name="Pinto D."/>
            <person name="Vollmers J."/>
            <person name="Rivas-Marin E."/>
            <person name="Kohn T."/>
            <person name="Peeters S.H."/>
            <person name="Heuer A."/>
            <person name="Rast P."/>
            <person name="Oberbeckmann S."/>
            <person name="Bunk B."/>
            <person name="Jeske O."/>
            <person name="Meyerdierks A."/>
            <person name="Storesund J.E."/>
            <person name="Kallscheuer N."/>
            <person name="Luecker S."/>
            <person name="Lage O.M."/>
            <person name="Pohl T."/>
            <person name="Merkel B.J."/>
            <person name="Hornburger P."/>
            <person name="Mueller R.-W."/>
            <person name="Bruemmer F."/>
            <person name="Labrenz M."/>
            <person name="Spormann A.M."/>
            <person name="Op den Camp H."/>
            <person name="Overmann J."/>
            <person name="Amann R."/>
            <person name="Jetten M.S.M."/>
            <person name="Mascher T."/>
            <person name="Medema M.H."/>
            <person name="Devos D.P."/>
            <person name="Kaster A.-K."/>
            <person name="Ovreas L."/>
            <person name="Rohde M."/>
            <person name="Galperin M.Y."/>
            <person name="Jogler C."/>
        </authorList>
    </citation>
    <scope>NUCLEOTIDE SEQUENCE [LARGE SCALE GENOMIC DNA]</scope>
    <source>
        <strain evidence="7 8">Pan216</strain>
    </source>
</reference>
<dbReference type="GO" id="GO:0016020">
    <property type="term" value="C:membrane"/>
    <property type="evidence" value="ECO:0007669"/>
    <property type="project" value="UniProtKB-SubCell"/>
</dbReference>
<keyword evidence="3 5" id="KW-1133">Transmembrane helix</keyword>
<dbReference type="KEGG" id="knv:Pan216_52160"/>
<dbReference type="InterPro" id="IPR047817">
    <property type="entry name" value="ABC2_TM_bact-type"/>
</dbReference>
<evidence type="ECO:0000259" key="6">
    <source>
        <dbReference type="PROSITE" id="PS51012"/>
    </source>
</evidence>
<dbReference type="PANTHER" id="PTHR43229">
    <property type="entry name" value="NODULATION PROTEIN J"/>
    <property type="match status" value="1"/>
</dbReference>
<sequence length="266" mass="30433">MNTYDRWLRISAVIYRYLYLYRRSVTRAGEIVFWPVMDLLVWGFLTLYLRELSVSNAILFLIGSLIFWDFLYRSQQATTVAFIEEMWSKNLLNIFLSPISVWEYILGTCLLGLMKSLFTAVLLAALAWFCYAFNILAVGPMLIPFVLSLLLFGWALAMFTMALMLRFGQAAEALVWGIPFLVQPFSAVFYPVDVLPVGLRVIAYLLPSTYVFEGMRAILINGETSWSLLLIAFALNAVYLAAGAAFFAWMFRLVREKGYLSRLGME</sequence>
<comment type="subcellular location">
    <subcellularLocation>
        <location evidence="1">Membrane</location>
        <topology evidence="1">Multi-pass membrane protein</topology>
    </subcellularLocation>
</comment>
<dbReference type="InterPro" id="IPR013525">
    <property type="entry name" value="ABC2_TM"/>
</dbReference>
<proteinExistence type="predicted"/>
<dbReference type="EMBL" id="CP036279">
    <property type="protein sequence ID" value="QDU64326.1"/>
    <property type="molecule type" value="Genomic_DNA"/>
</dbReference>
<accession>A0A518BBF3</accession>
<dbReference type="GO" id="GO:0140359">
    <property type="term" value="F:ABC-type transporter activity"/>
    <property type="evidence" value="ECO:0007669"/>
    <property type="project" value="InterPro"/>
</dbReference>
<gene>
    <name evidence="7" type="ORF">Pan216_52160</name>
</gene>
<feature type="transmembrane region" description="Helical" evidence="5">
    <location>
        <begin position="120"/>
        <end position="138"/>
    </location>
</feature>
<dbReference type="PANTHER" id="PTHR43229:SF6">
    <property type="entry name" value="ABC-TYPE MULTIDRUG TRANSPORT SYSTEM, PERMEASE COMPONENT"/>
    <property type="match status" value="1"/>
</dbReference>
<feature type="transmembrane region" description="Helical" evidence="5">
    <location>
        <begin position="54"/>
        <end position="71"/>
    </location>
</feature>
<keyword evidence="2 5" id="KW-0812">Transmembrane</keyword>
<feature type="transmembrane region" description="Helical" evidence="5">
    <location>
        <begin position="31"/>
        <end position="48"/>
    </location>
</feature>
<feature type="transmembrane region" description="Helical" evidence="5">
    <location>
        <begin position="173"/>
        <end position="192"/>
    </location>
</feature>
<feature type="transmembrane region" description="Helical" evidence="5">
    <location>
        <begin position="201"/>
        <end position="220"/>
    </location>
</feature>
<evidence type="ECO:0000313" key="8">
    <source>
        <dbReference type="Proteomes" id="UP000317093"/>
    </source>
</evidence>
<dbReference type="InterPro" id="IPR051784">
    <property type="entry name" value="Nod_factor_ABC_transporter"/>
</dbReference>
<organism evidence="7 8">
    <name type="scientific">Kolteria novifilia</name>
    <dbReference type="NCBI Taxonomy" id="2527975"/>
    <lineage>
        <taxon>Bacteria</taxon>
        <taxon>Pseudomonadati</taxon>
        <taxon>Planctomycetota</taxon>
        <taxon>Planctomycetia</taxon>
        <taxon>Kolteriales</taxon>
        <taxon>Kolteriaceae</taxon>
        <taxon>Kolteria</taxon>
    </lineage>
</organism>
<feature type="domain" description="ABC transmembrane type-2" evidence="6">
    <location>
        <begin position="26"/>
        <end position="250"/>
    </location>
</feature>
<dbReference type="Pfam" id="PF12698">
    <property type="entry name" value="ABC2_membrane_3"/>
    <property type="match status" value="1"/>
</dbReference>
<name>A0A518BBF3_9BACT</name>
<evidence type="ECO:0000313" key="7">
    <source>
        <dbReference type="EMBL" id="QDU64326.1"/>
    </source>
</evidence>
<keyword evidence="8" id="KW-1185">Reference proteome</keyword>
<feature type="transmembrane region" description="Helical" evidence="5">
    <location>
        <begin position="91"/>
        <end position="114"/>
    </location>
</feature>
<dbReference type="AlphaFoldDB" id="A0A518BBF3"/>
<dbReference type="OrthoDB" id="9786643at2"/>